<accession>A0AAJ5ZHN6</accession>
<reference evidence="3 4" key="1">
    <citation type="submission" date="2019-11" db="EMBL/GenBank/DDBJ databases">
        <authorList>
            <person name="Cho J.-C."/>
        </authorList>
    </citation>
    <scope>NUCLEOTIDE SEQUENCE [LARGE SCALE GENOMIC DNA]</scope>
    <source>
        <strain evidence="2 3">JH1073</strain>
        <strain evidence="1 4">JH702</strain>
    </source>
</reference>
<evidence type="ECO:0000313" key="2">
    <source>
        <dbReference type="EMBL" id="WFG40166.1"/>
    </source>
</evidence>
<reference evidence="2" key="2">
    <citation type="journal article" date="2023" name="Nat. Commun.">
        <title>Cultivation of marine bacteria of the SAR202 clade.</title>
        <authorList>
            <person name="Lim Y."/>
            <person name="Seo J.H."/>
            <person name="Giovannoni S.J."/>
            <person name="Kang I."/>
            <person name="Cho J.C."/>
        </authorList>
    </citation>
    <scope>NUCLEOTIDE SEQUENCE</scope>
    <source>
        <strain evidence="2">JH1073</strain>
    </source>
</reference>
<dbReference type="InterPro" id="IPR014917">
    <property type="entry name" value="DUF1800"/>
</dbReference>
<dbReference type="Proteomes" id="UP001219901">
    <property type="component" value="Chromosome"/>
</dbReference>
<evidence type="ECO:0000313" key="3">
    <source>
        <dbReference type="Proteomes" id="UP001219901"/>
    </source>
</evidence>
<dbReference type="EMBL" id="CP046147">
    <property type="protein sequence ID" value="WFG40166.1"/>
    <property type="molecule type" value="Genomic_DNA"/>
</dbReference>
<keyword evidence="3" id="KW-1185">Reference proteome</keyword>
<organism evidence="2 3">
    <name type="scientific">Candidatus Lucifugimonas marina</name>
    <dbReference type="NCBI Taxonomy" id="3038979"/>
    <lineage>
        <taxon>Bacteria</taxon>
        <taxon>Bacillati</taxon>
        <taxon>Chloroflexota</taxon>
        <taxon>Dehalococcoidia</taxon>
        <taxon>SAR202 cluster</taxon>
        <taxon>Candidatus Lucifugimonadales</taxon>
        <taxon>Candidatus Lucifugimonadaceae</taxon>
        <taxon>Candidatus Lucifugimonas</taxon>
    </lineage>
</organism>
<sequence length="471" mass="53101">MTTAASTDLSLMAHLLRRAGFGSDRAELERYAARSYEDVVDDLLNPERFSEPEDEILTRFYPHLQANKDNPAVWNGRWFYRMVNTERPLEEKMTLFWHGVFATGWTKSEHTPTMVDHIQMLRTNCMANFRKLLLGISRDPAMIFWLDNNENHGEAINENYGREILELFSMGIGNYTEDDIKSAARAFTGWTYDTPVALYPFGHFDVNYRFRADDHDDGQKTFLGHTGNLDGEDIVNIIAEQEATARFISRHLYNFFVADEAQVPAWSIEPPADPAAIDDMVKTWISSNADIKEVMRTLFNSEWFKAARFKHVKSPTEFVASVLKLSGEYAEPAPDLHKLEGVIVTMGQKLMDPPSVEGWHTGKEWIDGGTLTERVNYAIDTLNDPKKPGVKAIIEHISSQGNLTSPEQLVDSVLELVGPLEVEDATRAALIAHAQTDGALDWSSDAASETSSSRVVQMLTLVVSAREFQFS</sequence>
<dbReference type="Pfam" id="PF08811">
    <property type="entry name" value="DUF1800"/>
    <property type="match status" value="1"/>
</dbReference>
<name>A0AAJ5ZHN6_9CHLR</name>
<gene>
    <name evidence="1" type="ORF">GKO46_10315</name>
    <name evidence="2" type="ORF">GKO48_11225</name>
</gene>
<evidence type="ECO:0000313" key="4">
    <source>
        <dbReference type="Proteomes" id="UP001321249"/>
    </source>
</evidence>
<dbReference type="AlphaFoldDB" id="A0AAJ5ZHN6"/>
<dbReference type="EMBL" id="WMBE01000003">
    <property type="protein sequence ID" value="MDG0867457.1"/>
    <property type="molecule type" value="Genomic_DNA"/>
</dbReference>
<evidence type="ECO:0000313" key="1">
    <source>
        <dbReference type="EMBL" id="MDG0867457.1"/>
    </source>
</evidence>
<proteinExistence type="predicted"/>
<dbReference type="Proteomes" id="UP001321249">
    <property type="component" value="Unassembled WGS sequence"/>
</dbReference>
<dbReference type="RefSeq" id="WP_342825841.1">
    <property type="nucleotide sequence ID" value="NZ_CP046146.1"/>
</dbReference>
<reference evidence="3" key="3">
    <citation type="submission" date="2023-06" db="EMBL/GenBank/DDBJ databases">
        <title>Pangenomics reveal diversification of enzyme families and niche specialization in globally abundant SAR202 bacteria.</title>
        <authorList>
            <person name="Saw J.H.W."/>
        </authorList>
    </citation>
    <scope>NUCLEOTIDE SEQUENCE [LARGE SCALE GENOMIC DNA]</scope>
    <source>
        <strain evidence="3">JH1073</strain>
    </source>
</reference>
<protein>
    <submittedName>
        <fullName evidence="2">DUF1800 family protein</fullName>
    </submittedName>
</protein>